<dbReference type="AlphaFoldDB" id="A0A3B3QSQ3"/>
<comment type="subcellular location">
    <subcellularLocation>
        <location evidence="1">Cell membrane</location>
        <topology evidence="1">Lipid-anchor</topology>
        <topology evidence="1">GPI-anchor</topology>
        <orientation evidence="1">Extracellular side</orientation>
    </subcellularLocation>
</comment>
<dbReference type="PANTHER" id="PTHR10822:SF4">
    <property type="entry name" value="GLYPICAN-3"/>
    <property type="match status" value="1"/>
</dbReference>
<keyword evidence="8 14" id="KW-0472">Membrane</keyword>
<keyword evidence="12 14" id="KW-0449">Lipoprotein</keyword>
<evidence type="ECO:0000256" key="5">
    <source>
        <dbReference type="ARBA" id="ARBA00022622"/>
    </source>
</evidence>
<dbReference type="GO" id="GO:0005576">
    <property type="term" value="C:extracellular region"/>
    <property type="evidence" value="ECO:0007669"/>
    <property type="project" value="TreeGrafter"/>
</dbReference>
<comment type="similarity">
    <text evidence="2 13">Belongs to the glypican family.</text>
</comment>
<dbReference type="GO" id="GO:0090263">
    <property type="term" value="P:positive regulation of canonical Wnt signaling pathway"/>
    <property type="evidence" value="ECO:0007669"/>
    <property type="project" value="TreeGrafter"/>
</dbReference>
<evidence type="ECO:0000256" key="4">
    <source>
        <dbReference type="ARBA" id="ARBA00022475"/>
    </source>
</evidence>
<proteinExistence type="inferred from homology"/>
<evidence type="ECO:0000256" key="2">
    <source>
        <dbReference type="ARBA" id="ARBA00010260"/>
    </source>
</evidence>
<keyword evidence="5 14" id="KW-0336">GPI-anchor</keyword>
<evidence type="ECO:0000256" key="11">
    <source>
        <dbReference type="ARBA" id="ARBA00023207"/>
    </source>
</evidence>
<evidence type="ECO:0000313" key="17">
    <source>
        <dbReference type="Ensembl" id="ENSPKIP00000009652.1"/>
    </source>
</evidence>
<keyword evidence="4" id="KW-1003">Cell membrane</keyword>
<reference evidence="17" key="1">
    <citation type="submission" date="2025-08" db="UniProtKB">
        <authorList>
            <consortium name="Ensembl"/>
        </authorList>
    </citation>
    <scope>IDENTIFICATION</scope>
</reference>
<feature type="region of interest" description="Disordered" evidence="15">
    <location>
        <begin position="343"/>
        <end position="378"/>
    </location>
</feature>
<dbReference type="Proteomes" id="UP000261540">
    <property type="component" value="Unplaced"/>
</dbReference>
<dbReference type="InterPro" id="IPR001863">
    <property type="entry name" value="Glypican"/>
</dbReference>
<evidence type="ECO:0000256" key="9">
    <source>
        <dbReference type="ARBA" id="ARBA00023157"/>
    </source>
</evidence>
<reference evidence="17" key="2">
    <citation type="submission" date="2025-09" db="UniProtKB">
        <authorList>
            <consortium name="Ensembl"/>
        </authorList>
    </citation>
    <scope>IDENTIFICATION</scope>
</reference>
<evidence type="ECO:0000256" key="7">
    <source>
        <dbReference type="ARBA" id="ARBA00022974"/>
    </source>
</evidence>
<evidence type="ECO:0000256" key="8">
    <source>
        <dbReference type="ARBA" id="ARBA00023136"/>
    </source>
</evidence>
<comment type="function">
    <text evidence="14">Cell surface proteoglycan.</text>
</comment>
<evidence type="ECO:0000256" key="14">
    <source>
        <dbReference type="RuleBase" id="RU003519"/>
    </source>
</evidence>
<evidence type="ECO:0000313" key="18">
    <source>
        <dbReference type="Proteomes" id="UP000261540"/>
    </source>
</evidence>
<evidence type="ECO:0000256" key="15">
    <source>
        <dbReference type="SAM" id="MobiDB-lite"/>
    </source>
</evidence>
<feature type="chain" id="PRO_5017332878" description="Glypican-3" evidence="16">
    <location>
        <begin position="18"/>
        <end position="378"/>
    </location>
</feature>
<dbReference type="GeneTree" id="ENSGT01050000244955"/>
<dbReference type="PANTHER" id="PTHR10822">
    <property type="entry name" value="GLYPICAN"/>
    <property type="match status" value="1"/>
</dbReference>
<sequence>MAGALLFSALFLPLARTAGPVSGCQEVRSAFQLLHPSGKWAPESPVSGAELQVCHTRGLTCCSRKMEEQYQVAARQRLESSLRASSSQLKLLIIQNAALFQEAFEMVLRHARNATLRMLGEEFPGLRGGANAAVGRLFLEASFYILGSDVRVDDLVASFFDRLFPVVYRRLLGGVGGAALEDCLRGAWRDMGAFGLQPKLLAARLSSSLLATRVFLQALNLGIEVVNTTAHLRPSRDCGRSLARLWHCPRCQGLPAAPPCPTSCLVAVQDCLGGVAYVQPHWQRYVESLSSLETAMRGEKDLEAVVMRLDAMLRLALRHAIASRGRLSAAVARACSHPPQRVSRSAAASLGNAPSDSVPHGPQMLPFDPEETLAGRRR</sequence>
<keyword evidence="6 16" id="KW-0732">Signal</keyword>
<keyword evidence="18" id="KW-1185">Reference proteome</keyword>
<dbReference type="GO" id="GO:0098552">
    <property type="term" value="C:side of membrane"/>
    <property type="evidence" value="ECO:0007669"/>
    <property type="project" value="UniProtKB-KW"/>
</dbReference>
<keyword evidence="9" id="KW-1015">Disulfide bond</keyword>
<organism evidence="17 18">
    <name type="scientific">Paramormyrops kingsleyae</name>
    <dbReference type="NCBI Taxonomy" id="1676925"/>
    <lineage>
        <taxon>Eukaryota</taxon>
        <taxon>Metazoa</taxon>
        <taxon>Chordata</taxon>
        <taxon>Craniata</taxon>
        <taxon>Vertebrata</taxon>
        <taxon>Euteleostomi</taxon>
        <taxon>Actinopterygii</taxon>
        <taxon>Neopterygii</taxon>
        <taxon>Teleostei</taxon>
        <taxon>Osteoglossocephala</taxon>
        <taxon>Osteoglossomorpha</taxon>
        <taxon>Osteoglossiformes</taxon>
        <taxon>Mormyridae</taxon>
        <taxon>Paramormyrops</taxon>
    </lineage>
</organism>
<protein>
    <recommendedName>
        <fullName evidence="3">Glypican-3</fullName>
    </recommendedName>
</protein>
<evidence type="ECO:0000256" key="16">
    <source>
        <dbReference type="SAM" id="SignalP"/>
    </source>
</evidence>
<evidence type="ECO:0000256" key="13">
    <source>
        <dbReference type="RuleBase" id="RU003518"/>
    </source>
</evidence>
<feature type="signal peptide" evidence="16">
    <location>
        <begin position="1"/>
        <end position="17"/>
    </location>
</feature>
<evidence type="ECO:0000256" key="12">
    <source>
        <dbReference type="ARBA" id="ARBA00023288"/>
    </source>
</evidence>
<evidence type="ECO:0000256" key="3">
    <source>
        <dbReference type="ARBA" id="ARBA00014712"/>
    </source>
</evidence>
<dbReference type="STRING" id="1676925.ENSPKIP00000009652"/>
<dbReference type="Ensembl" id="ENSPKIT00000033764.1">
    <property type="protein sequence ID" value="ENSPKIP00000009652.1"/>
    <property type="gene ID" value="ENSPKIG00000024678.1"/>
</dbReference>
<dbReference type="GO" id="GO:0016477">
    <property type="term" value="P:cell migration"/>
    <property type="evidence" value="ECO:0007669"/>
    <property type="project" value="TreeGrafter"/>
</dbReference>
<dbReference type="GO" id="GO:1905475">
    <property type="term" value="P:regulation of protein localization to membrane"/>
    <property type="evidence" value="ECO:0007669"/>
    <property type="project" value="TreeGrafter"/>
</dbReference>
<name>A0A3B3QSQ3_9TELE</name>
<evidence type="ECO:0000256" key="10">
    <source>
        <dbReference type="ARBA" id="ARBA00023180"/>
    </source>
</evidence>
<dbReference type="GO" id="GO:0005886">
    <property type="term" value="C:plasma membrane"/>
    <property type="evidence" value="ECO:0007669"/>
    <property type="project" value="UniProtKB-SubCell"/>
</dbReference>
<keyword evidence="11 14" id="KW-0357">Heparan sulfate</keyword>
<evidence type="ECO:0000256" key="1">
    <source>
        <dbReference type="ARBA" id="ARBA00004471"/>
    </source>
</evidence>
<dbReference type="GO" id="GO:0009986">
    <property type="term" value="C:cell surface"/>
    <property type="evidence" value="ECO:0007669"/>
    <property type="project" value="TreeGrafter"/>
</dbReference>
<evidence type="ECO:0000256" key="6">
    <source>
        <dbReference type="ARBA" id="ARBA00022729"/>
    </source>
</evidence>
<accession>A0A3B3QSQ3</accession>
<keyword evidence="10" id="KW-0325">Glycoprotein</keyword>
<keyword evidence="7 14" id="KW-0654">Proteoglycan</keyword>
<dbReference type="Pfam" id="PF01153">
    <property type="entry name" value="Glypican"/>
    <property type="match status" value="1"/>
</dbReference>